<dbReference type="InterPro" id="IPR056146">
    <property type="entry name" value="DUF7729"/>
</dbReference>
<dbReference type="AlphaFoldDB" id="A0A0D2PU65"/>
<evidence type="ECO:0000313" key="4">
    <source>
        <dbReference type="EMBL" id="KJA23160.1"/>
    </source>
</evidence>
<evidence type="ECO:0000259" key="3">
    <source>
        <dbReference type="Pfam" id="PF24855"/>
    </source>
</evidence>
<evidence type="ECO:0000256" key="1">
    <source>
        <dbReference type="SAM" id="MobiDB-lite"/>
    </source>
</evidence>
<evidence type="ECO:0000313" key="5">
    <source>
        <dbReference type="Proteomes" id="UP000054270"/>
    </source>
</evidence>
<reference evidence="5" key="1">
    <citation type="submission" date="2014-04" db="EMBL/GenBank/DDBJ databases">
        <title>Evolutionary Origins and Diversification of the Mycorrhizal Mutualists.</title>
        <authorList>
            <consortium name="DOE Joint Genome Institute"/>
            <consortium name="Mycorrhizal Genomics Consortium"/>
            <person name="Kohler A."/>
            <person name="Kuo A."/>
            <person name="Nagy L.G."/>
            <person name="Floudas D."/>
            <person name="Copeland A."/>
            <person name="Barry K.W."/>
            <person name="Cichocki N."/>
            <person name="Veneault-Fourrey C."/>
            <person name="LaButti K."/>
            <person name="Lindquist E.A."/>
            <person name="Lipzen A."/>
            <person name="Lundell T."/>
            <person name="Morin E."/>
            <person name="Murat C."/>
            <person name="Riley R."/>
            <person name="Ohm R."/>
            <person name="Sun H."/>
            <person name="Tunlid A."/>
            <person name="Henrissat B."/>
            <person name="Grigoriev I.V."/>
            <person name="Hibbett D.S."/>
            <person name="Martin F."/>
        </authorList>
    </citation>
    <scope>NUCLEOTIDE SEQUENCE [LARGE SCALE GENOMIC DNA]</scope>
    <source>
        <strain evidence="5">FD-334 SS-4</strain>
    </source>
</reference>
<feature type="chain" id="PRO_5002260991" description="DUF7729 domain-containing protein" evidence="2">
    <location>
        <begin position="23"/>
        <end position="349"/>
    </location>
</feature>
<protein>
    <recommendedName>
        <fullName evidence="3">DUF7729 domain-containing protein</fullName>
    </recommendedName>
</protein>
<keyword evidence="2" id="KW-0732">Signal</keyword>
<dbReference type="OrthoDB" id="2564812at2759"/>
<dbReference type="OMA" id="WRANTTI"/>
<feature type="region of interest" description="Disordered" evidence="1">
    <location>
        <begin position="44"/>
        <end position="108"/>
    </location>
</feature>
<feature type="domain" description="DUF7729" evidence="3">
    <location>
        <begin position="107"/>
        <end position="316"/>
    </location>
</feature>
<sequence>MAVILIPLLVICITARIGYVSSRAVEPQPNLELPLSWHGIKEDSSWRHHKRQPEPEPQTVSGGLSLSSAAPTSTTAAASPTPSSSSIPVSLQPIPTVPSAPPTLPTPFPQTFDAGIAQNFSSISCSNFFANMTNSAPYRSCRPFSVLLENSAAFINAQSNLTLMNSIIWGTCNTTLGLSQCEANMDWFTDALQTACTEELKDNNAMTVATLKALQAFSIMYDVACQVDPTSNTYCYLNAVSNSNPVDSYYYALPLGIPVPSSAVPTCSTCSKSVMGVYSAALENSTEASQLSGLQETYEATAKLTVQYCGASFATTGLGSSAMSSLMRPSWMVTGSLAIFASVLLGSAL</sequence>
<feature type="signal peptide" evidence="2">
    <location>
        <begin position="1"/>
        <end position="22"/>
    </location>
</feature>
<dbReference type="PANTHER" id="PTHR39460:SF1">
    <property type="entry name" value="C6 TRANSCRIPTION FACTOR"/>
    <property type="match status" value="1"/>
</dbReference>
<proteinExistence type="predicted"/>
<evidence type="ECO:0000256" key="2">
    <source>
        <dbReference type="SAM" id="SignalP"/>
    </source>
</evidence>
<dbReference type="Pfam" id="PF24855">
    <property type="entry name" value="DUF7729"/>
    <property type="match status" value="1"/>
</dbReference>
<feature type="compositionally biased region" description="Low complexity" evidence="1">
    <location>
        <begin position="59"/>
        <end position="94"/>
    </location>
</feature>
<accession>A0A0D2PU65</accession>
<dbReference type="EMBL" id="KN817545">
    <property type="protein sequence ID" value="KJA23160.1"/>
    <property type="molecule type" value="Genomic_DNA"/>
</dbReference>
<name>A0A0D2PU65_HYPSF</name>
<dbReference type="PANTHER" id="PTHR39460">
    <property type="entry name" value="EXPRESSED PROTEIN"/>
    <property type="match status" value="1"/>
</dbReference>
<feature type="compositionally biased region" description="Pro residues" evidence="1">
    <location>
        <begin position="95"/>
        <end position="108"/>
    </location>
</feature>
<keyword evidence="5" id="KW-1185">Reference proteome</keyword>
<dbReference type="Proteomes" id="UP000054270">
    <property type="component" value="Unassembled WGS sequence"/>
</dbReference>
<gene>
    <name evidence="4" type="ORF">HYPSUDRAFT_604895</name>
</gene>
<organism evidence="4 5">
    <name type="scientific">Hypholoma sublateritium (strain FD-334 SS-4)</name>
    <dbReference type="NCBI Taxonomy" id="945553"/>
    <lineage>
        <taxon>Eukaryota</taxon>
        <taxon>Fungi</taxon>
        <taxon>Dikarya</taxon>
        <taxon>Basidiomycota</taxon>
        <taxon>Agaricomycotina</taxon>
        <taxon>Agaricomycetes</taxon>
        <taxon>Agaricomycetidae</taxon>
        <taxon>Agaricales</taxon>
        <taxon>Agaricineae</taxon>
        <taxon>Strophariaceae</taxon>
        <taxon>Hypholoma</taxon>
    </lineage>
</organism>